<evidence type="ECO:0000313" key="1">
    <source>
        <dbReference type="EMBL" id="GME84381.1"/>
    </source>
</evidence>
<organism evidence="1 2">
    <name type="scientific">Ambrosiozyma monospora</name>
    <name type="common">Yeast</name>
    <name type="synonym">Endomycopsis monosporus</name>
    <dbReference type="NCBI Taxonomy" id="43982"/>
    <lineage>
        <taxon>Eukaryota</taxon>
        <taxon>Fungi</taxon>
        <taxon>Dikarya</taxon>
        <taxon>Ascomycota</taxon>
        <taxon>Saccharomycotina</taxon>
        <taxon>Pichiomycetes</taxon>
        <taxon>Pichiales</taxon>
        <taxon>Pichiaceae</taxon>
        <taxon>Ambrosiozyma</taxon>
    </lineage>
</organism>
<dbReference type="Proteomes" id="UP001165064">
    <property type="component" value="Unassembled WGS sequence"/>
</dbReference>
<dbReference type="EMBL" id="BSXS01005451">
    <property type="protein sequence ID" value="GME84381.1"/>
    <property type="molecule type" value="Genomic_DNA"/>
</dbReference>
<proteinExistence type="predicted"/>
<sequence>MVQQSKKRQGTTKRTNSKSAAPKPQKLTPVSCLECRRRKIKCDRGRICKSCEKKGLDCVYPDTFRSIKISNSSSIHEFVHLPTPAPSGVSKDAVSNLNGFSNVNVNSSSVSPSGSTSAYVSSSSSSSTTSPAVSGIRKPSTTRGRKSSESISPASASSIGISVNTPNISNGSHRGSMDTISTSTATALTTSNDENNLLKEIARLRNENKALVQKLESCSSVNSANGGGKPSQMPSFEFSHNGVNDSNYISKQIMVNENTLKCYIKSHVSLLPLSTNKNTSLQLYSRIIRQLFAENELGQYGLAKNELLEAIVRIKDDFESMELVMLISVISLIVFKTNPDLVEVVISESGMSTTELVAGMEEKFRVYKRMSTQTRGLYKLQSLLLYLEFHADDQAMFHGLCLDVCVMYSG</sequence>
<comment type="caution">
    <text evidence="1">The sequence shown here is derived from an EMBL/GenBank/DDBJ whole genome shotgun (WGS) entry which is preliminary data.</text>
</comment>
<keyword evidence="2" id="KW-1185">Reference proteome</keyword>
<protein>
    <submittedName>
        <fullName evidence="1">Unnamed protein product</fullName>
    </submittedName>
</protein>
<evidence type="ECO:0000313" key="2">
    <source>
        <dbReference type="Proteomes" id="UP001165064"/>
    </source>
</evidence>
<accession>A0ACB5T9U7</accession>
<name>A0ACB5T9U7_AMBMO</name>
<gene>
    <name evidence="1" type="ORF">Amon02_000679900</name>
</gene>
<reference evidence="1" key="1">
    <citation type="submission" date="2023-04" db="EMBL/GenBank/DDBJ databases">
        <title>Ambrosiozyma monospora NBRC 10751.</title>
        <authorList>
            <person name="Ichikawa N."/>
            <person name="Sato H."/>
            <person name="Tonouchi N."/>
        </authorList>
    </citation>
    <scope>NUCLEOTIDE SEQUENCE</scope>
    <source>
        <strain evidence="1">NBRC 10751</strain>
    </source>
</reference>